<evidence type="ECO:0000313" key="2">
    <source>
        <dbReference type="EMBL" id="AFK49157.1"/>
    </source>
</evidence>
<organism evidence="2">
    <name type="scientific">Lotus japonicus</name>
    <name type="common">Lotus corniculatus var. japonicus</name>
    <dbReference type="NCBI Taxonomy" id="34305"/>
    <lineage>
        <taxon>Eukaryota</taxon>
        <taxon>Viridiplantae</taxon>
        <taxon>Streptophyta</taxon>
        <taxon>Embryophyta</taxon>
        <taxon>Tracheophyta</taxon>
        <taxon>Spermatophyta</taxon>
        <taxon>Magnoliopsida</taxon>
        <taxon>eudicotyledons</taxon>
        <taxon>Gunneridae</taxon>
        <taxon>Pentapetalae</taxon>
        <taxon>rosids</taxon>
        <taxon>fabids</taxon>
        <taxon>Fabales</taxon>
        <taxon>Fabaceae</taxon>
        <taxon>Papilionoideae</taxon>
        <taxon>50 kb inversion clade</taxon>
        <taxon>NPAAA clade</taxon>
        <taxon>Hologalegina</taxon>
        <taxon>robinioid clade</taxon>
        <taxon>Loteae</taxon>
        <taxon>Lotus</taxon>
    </lineage>
</organism>
<name>I3T9G5_LOTJA</name>
<sequence length="49" mass="5625">MAKNEKFAPKKRREKRKDSALNECSGVKEEMDDLVVCVCSRVLSFSYPT</sequence>
<accession>I3T9G5</accession>
<protein>
    <submittedName>
        <fullName evidence="2">Uncharacterized protein</fullName>
    </submittedName>
</protein>
<reference evidence="2" key="1">
    <citation type="submission" date="2012-05" db="EMBL/GenBank/DDBJ databases">
        <authorList>
            <person name="Krishnakumar V."/>
            <person name="Cheung F."/>
            <person name="Xiao Y."/>
            <person name="Chan A."/>
            <person name="Moskal W.A."/>
            <person name="Town C.D."/>
        </authorList>
    </citation>
    <scope>NUCLEOTIDE SEQUENCE</scope>
</reference>
<feature type="region of interest" description="Disordered" evidence="1">
    <location>
        <begin position="1"/>
        <end position="21"/>
    </location>
</feature>
<evidence type="ECO:0000256" key="1">
    <source>
        <dbReference type="SAM" id="MobiDB-lite"/>
    </source>
</evidence>
<dbReference type="AlphaFoldDB" id="I3T9G5"/>
<dbReference type="EMBL" id="BT149363">
    <property type="protein sequence ID" value="AFK49157.1"/>
    <property type="molecule type" value="mRNA"/>
</dbReference>
<proteinExistence type="evidence at transcript level"/>